<proteinExistence type="inferred from homology"/>
<accession>A0A1Y1CM36</accession>
<dbReference type="GO" id="GO:0019305">
    <property type="term" value="P:dTDP-rhamnose biosynthetic process"/>
    <property type="evidence" value="ECO:0007669"/>
    <property type="project" value="UniProtKB-UniRule"/>
</dbReference>
<name>A0A1Y1CM36_9BACT</name>
<dbReference type="InterPro" id="IPR014710">
    <property type="entry name" value="RmlC-like_jellyroll"/>
</dbReference>
<evidence type="ECO:0000256" key="1">
    <source>
        <dbReference type="ARBA" id="ARBA00001298"/>
    </source>
</evidence>
<evidence type="ECO:0000256" key="3">
    <source>
        <dbReference type="ARBA" id="ARBA00012098"/>
    </source>
</evidence>
<reference evidence="8 9" key="1">
    <citation type="journal article" date="2018" name="Mar. Genomics">
        <title>Complete genome sequence of Marinifilaceae bacterium strain SPP2, isolated from the Antarctic marine sediment.</title>
        <authorList>
            <person name="Watanabe M."/>
            <person name="Kojima H."/>
            <person name="Fukui M."/>
        </authorList>
    </citation>
    <scope>NUCLEOTIDE SEQUENCE [LARGE SCALE GENOMIC DNA]</scope>
    <source>
        <strain evidence="8 9">SPP2</strain>
    </source>
</reference>
<dbReference type="EC" id="5.1.3.13" evidence="3 7"/>
<dbReference type="InterPro" id="IPR011051">
    <property type="entry name" value="RmlC_Cupin_sf"/>
</dbReference>
<comment type="function">
    <text evidence="2 7">Catalyzes the epimerization of the C3' and C5'positions of dTDP-6-deoxy-D-xylo-4-hexulose, forming dTDP-6-deoxy-L-lyxo-4-hexulose.</text>
</comment>
<feature type="site" description="Participates in a stacking interaction with the thymidine ring of dTDP-4-oxo-6-deoxyglucose" evidence="6">
    <location>
        <position position="137"/>
    </location>
</feature>
<dbReference type="EMBL" id="AP018042">
    <property type="protein sequence ID" value="BAX81354.1"/>
    <property type="molecule type" value="Genomic_DNA"/>
</dbReference>
<dbReference type="GO" id="GO:0008830">
    <property type="term" value="F:dTDP-4-dehydrorhamnose 3,5-epimerase activity"/>
    <property type="evidence" value="ECO:0007669"/>
    <property type="project" value="UniProtKB-UniRule"/>
</dbReference>
<evidence type="ECO:0000256" key="6">
    <source>
        <dbReference type="PIRSR" id="PIRSR600888-3"/>
    </source>
</evidence>
<dbReference type="Proteomes" id="UP000218267">
    <property type="component" value="Chromosome"/>
</dbReference>
<keyword evidence="9" id="KW-1185">Reference proteome</keyword>
<gene>
    <name evidence="8" type="ORF">ALGA_3054</name>
</gene>
<feature type="active site" description="Proton donor" evidence="5">
    <location>
        <position position="131"/>
    </location>
</feature>
<dbReference type="Gene3D" id="2.60.120.10">
    <property type="entry name" value="Jelly Rolls"/>
    <property type="match status" value="1"/>
</dbReference>
<dbReference type="GO" id="GO:0000271">
    <property type="term" value="P:polysaccharide biosynthetic process"/>
    <property type="evidence" value="ECO:0007669"/>
    <property type="project" value="TreeGrafter"/>
</dbReference>
<dbReference type="InterPro" id="IPR000888">
    <property type="entry name" value="RmlC-like"/>
</dbReference>
<comment type="pathway">
    <text evidence="7">Carbohydrate biosynthesis; dTDP-L-rhamnose biosynthesis.</text>
</comment>
<dbReference type="SUPFAM" id="SSF51182">
    <property type="entry name" value="RmlC-like cupins"/>
    <property type="match status" value="1"/>
</dbReference>
<keyword evidence="7" id="KW-0413">Isomerase</keyword>
<evidence type="ECO:0000256" key="7">
    <source>
        <dbReference type="RuleBase" id="RU364069"/>
    </source>
</evidence>
<comment type="catalytic activity">
    <reaction evidence="1 7">
        <text>dTDP-4-dehydro-6-deoxy-alpha-D-glucose = dTDP-4-dehydro-beta-L-rhamnose</text>
        <dbReference type="Rhea" id="RHEA:16969"/>
        <dbReference type="ChEBI" id="CHEBI:57649"/>
        <dbReference type="ChEBI" id="CHEBI:62830"/>
        <dbReference type="EC" id="5.1.3.13"/>
    </reaction>
</comment>
<dbReference type="AlphaFoldDB" id="A0A1Y1CM36"/>
<dbReference type="OrthoDB" id="9800680at2"/>
<reference evidence="9" key="2">
    <citation type="journal article" date="2020" name="Antonie Van Leeuwenhoek">
        <title>Labilibaculum antarcticum sp. nov., a novel facultative anaerobic, psychrotorelant bacterium isolated from marine sediment of Antarctica.</title>
        <authorList>
            <person name="Watanabe M."/>
            <person name="Kojima H."/>
            <person name="Fukui M."/>
        </authorList>
    </citation>
    <scope>NUCLEOTIDE SEQUENCE [LARGE SCALE GENOMIC DNA]</scope>
    <source>
        <strain evidence="9">SPP2</strain>
    </source>
</reference>
<dbReference type="GO" id="GO:0005829">
    <property type="term" value="C:cytosol"/>
    <property type="evidence" value="ECO:0007669"/>
    <property type="project" value="TreeGrafter"/>
</dbReference>
<dbReference type="KEGG" id="mbas:ALGA_3054"/>
<dbReference type="RefSeq" id="WP_096433687.1">
    <property type="nucleotide sequence ID" value="NZ_AP018042.1"/>
</dbReference>
<dbReference type="PANTHER" id="PTHR21047:SF2">
    <property type="entry name" value="THYMIDINE DIPHOSPHO-4-KETO-RHAMNOSE 3,5-EPIMERASE"/>
    <property type="match status" value="1"/>
</dbReference>
<feature type="active site" description="Proton acceptor" evidence="5">
    <location>
        <position position="61"/>
    </location>
</feature>
<dbReference type="CDD" id="cd00438">
    <property type="entry name" value="cupin_RmlC"/>
    <property type="match status" value="1"/>
</dbReference>
<organism evidence="8 9">
    <name type="scientific">Labilibaculum antarcticum</name>
    <dbReference type="NCBI Taxonomy" id="1717717"/>
    <lineage>
        <taxon>Bacteria</taxon>
        <taxon>Pseudomonadati</taxon>
        <taxon>Bacteroidota</taxon>
        <taxon>Bacteroidia</taxon>
        <taxon>Marinilabiliales</taxon>
        <taxon>Marinifilaceae</taxon>
        <taxon>Labilibaculum</taxon>
    </lineage>
</organism>
<comment type="similarity">
    <text evidence="7">Belongs to the dTDP-4-dehydrorhamnose 3,5-epimerase family.</text>
</comment>
<evidence type="ECO:0000313" key="9">
    <source>
        <dbReference type="Proteomes" id="UP000218267"/>
    </source>
</evidence>
<evidence type="ECO:0000256" key="4">
    <source>
        <dbReference type="ARBA" id="ARBA00019595"/>
    </source>
</evidence>
<evidence type="ECO:0000313" key="8">
    <source>
        <dbReference type="EMBL" id="BAX81354.1"/>
    </source>
</evidence>
<evidence type="ECO:0000256" key="5">
    <source>
        <dbReference type="PIRSR" id="PIRSR600888-1"/>
    </source>
</evidence>
<sequence length="186" mass="21532">MEIIKTKIPDLLIIKPKVFEDERGYFFESYNEKIFREKGLDLSFVQDNESKSGYGVIRGLHYQLAPYSQTKLVRVIEGKVFDVAVDLRKDSPTFGQWSGIELSADNKIQFLIPKGFAHGFSVLSESATFIYKCDNLYNPKAERGINFNDPFLNINWRVEPNKAIISPKDKVFPNFKEVEKNFKYSK</sequence>
<protein>
    <recommendedName>
        <fullName evidence="4 7">dTDP-4-dehydrorhamnose 3,5-epimerase</fullName>
        <ecNumber evidence="3 7">5.1.3.13</ecNumber>
    </recommendedName>
    <alternativeName>
        <fullName evidence="7">Thymidine diphospho-4-keto-rhamnose 3,5-epimerase</fullName>
    </alternativeName>
</protein>
<dbReference type="PANTHER" id="PTHR21047">
    <property type="entry name" value="DTDP-6-DEOXY-D-GLUCOSE-3,5 EPIMERASE"/>
    <property type="match status" value="1"/>
</dbReference>
<dbReference type="NCBIfam" id="TIGR01221">
    <property type="entry name" value="rmlC"/>
    <property type="match status" value="1"/>
</dbReference>
<comment type="subunit">
    <text evidence="7">Homodimer.</text>
</comment>
<dbReference type="Pfam" id="PF00908">
    <property type="entry name" value="dTDP_sugar_isom"/>
    <property type="match status" value="1"/>
</dbReference>
<evidence type="ECO:0000256" key="2">
    <source>
        <dbReference type="ARBA" id="ARBA00001997"/>
    </source>
</evidence>
<dbReference type="UniPathway" id="UPA00124"/>